<dbReference type="PANTHER" id="PTHR38447:SF1">
    <property type="entry name" value="RNA POLYMERASE-BINDING TRANSCRIPTION FACTOR CARD"/>
    <property type="match status" value="1"/>
</dbReference>
<gene>
    <name evidence="2" type="ORF">KHY36_04075</name>
</gene>
<dbReference type="SUPFAM" id="SSF141259">
    <property type="entry name" value="CarD-like"/>
    <property type="match status" value="1"/>
</dbReference>
<evidence type="ECO:0000313" key="3">
    <source>
        <dbReference type="Proteomes" id="UP000759273"/>
    </source>
</evidence>
<evidence type="ECO:0000313" key="2">
    <source>
        <dbReference type="EMBL" id="MBS5331692.1"/>
    </source>
</evidence>
<sequence>MFKAGDTVSYGTSGVCTIAEQKRVTLGGQPHDCFILKPVYDASMKICVPCDSAPLLERMRPLPTRDDLLALLREPLPDHDPDPDARKLAYREALKSGNLHALVRMVRDIRTEQALRRAKGKQLSAYEDSALRDAQNVLHSEFAYVMGIEPNEVPEFIAKELGE</sequence>
<dbReference type="PANTHER" id="PTHR38447">
    <property type="entry name" value="TRANSCRIPTION FACTOR YDEB-RELATED"/>
    <property type="match status" value="1"/>
</dbReference>
<dbReference type="Proteomes" id="UP000759273">
    <property type="component" value="Unassembled WGS sequence"/>
</dbReference>
<dbReference type="GO" id="GO:0009303">
    <property type="term" value="P:rRNA transcription"/>
    <property type="evidence" value="ECO:0007669"/>
    <property type="project" value="TreeGrafter"/>
</dbReference>
<dbReference type="EMBL" id="JAGZGG010000005">
    <property type="protein sequence ID" value="MBS5331692.1"/>
    <property type="molecule type" value="Genomic_DNA"/>
</dbReference>
<comment type="caution">
    <text evidence="2">The sequence shown here is derived from an EMBL/GenBank/DDBJ whole genome shotgun (WGS) entry which is preliminary data.</text>
</comment>
<dbReference type="InterPro" id="IPR036101">
    <property type="entry name" value="CarD-like/TRCF_RID_sf"/>
</dbReference>
<protein>
    <recommendedName>
        <fullName evidence="1">CarD-like/TRCF RNAP-interacting domain-containing protein</fullName>
    </recommendedName>
</protein>
<dbReference type="SMART" id="SM01058">
    <property type="entry name" value="CarD_TRCF"/>
    <property type="match status" value="1"/>
</dbReference>
<accession>A0A943DCA9</accession>
<dbReference type="AlphaFoldDB" id="A0A943DCA9"/>
<dbReference type="InterPro" id="IPR048792">
    <property type="entry name" value="CarD_C"/>
</dbReference>
<dbReference type="InterPro" id="IPR052531">
    <property type="entry name" value="CarD-like_regulator"/>
</dbReference>
<dbReference type="Gene3D" id="1.20.58.1290">
    <property type="entry name" value="CarD-like, C-terminal domain"/>
    <property type="match status" value="1"/>
</dbReference>
<dbReference type="InterPro" id="IPR003711">
    <property type="entry name" value="CarD-like/TRCF_RID"/>
</dbReference>
<evidence type="ECO:0000259" key="1">
    <source>
        <dbReference type="SMART" id="SM01058"/>
    </source>
</evidence>
<reference evidence="2" key="1">
    <citation type="submission" date="2021-02" db="EMBL/GenBank/DDBJ databases">
        <title>Infant gut strain persistence is associated with maternal origin, phylogeny, and functional potential including surface adhesion and iron acquisition.</title>
        <authorList>
            <person name="Lou Y.C."/>
        </authorList>
    </citation>
    <scope>NUCLEOTIDE SEQUENCE</scope>
    <source>
        <strain evidence="2">L3_101_000M1_dasL3_101_000M1_concoct_87</strain>
    </source>
</reference>
<dbReference type="Pfam" id="PF02559">
    <property type="entry name" value="CarD_TRCF_RID"/>
    <property type="match status" value="1"/>
</dbReference>
<dbReference type="Gene3D" id="2.40.10.170">
    <property type="match status" value="1"/>
</dbReference>
<dbReference type="InterPro" id="IPR042215">
    <property type="entry name" value="CarD-like_C"/>
</dbReference>
<organism evidence="2 3">
    <name type="scientific">Subdoligranulum variabile</name>
    <dbReference type="NCBI Taxonomy" id="214851"/>
    <lineage>
        <taxon>Bacteria</taxon>
        <taxon>Bacillati</taxon>
        <taxon>Bacillota</taxon>
        <taxon>Clostridia</taxon>
        <taxon>Eubacteriales</taxon>
        <taxon>Oscillospiraceae</taxon>
        <taxon>Subdoligranulum</taxon>
    </lineage>
</organism>
<proteinExistence type="predicted"/>
<feature type="domain" description="CarD-like/TRCF RNAP-interacting" evidence="1">
    <location>
        <begin position="1"/>
        <end position="110"/>
    </location>
</feature>
<dbReference type="Pfam" id="PF21095">
    <property type="entry name" value="CarD_C"/>
    <property type="match status" value="1"/>
</dbReference>
<name>A0A943DCA9_9FIRM</name>